<dbReference type="Pfam" id="PF02144">
    <property type="entry name" value="Rad1"/>
    <property type="match status" value="1"/>
</dbReference>
<evidence type="ECO:0000256" key="6">
    <source>
        <dbReference type="PIRNR" id="PIRNR011769"/>
    </source>
</evidence>
<keyword evidence="5 6" id="KW-0539">Nucleus</keyword>
<dbReference type="PIRSF" id="PIRSF011769">
    <property type="entry name" value="Cell_cycle_RAD17"/>
    <property type="match status" value="1"/>
</dbReference>
<reference evidence="8 9" key="2">
    <citation type="submission" date="2019-11" db="EMBL/GenBank/DDBJ databases">
        <authorList>
            <person name="Lu H."/>
        </authorList>
    </citation>
    <scope>NUCLEOTIDE SEQUENCE [LARGE SCALE GENOMIC DNA]</scope>
    <source>
        <strain evidence="8 9">FIM1</strain>
    </source>
</reference>
<name>A0ABX6F1Q9_KLUMA</name>
<protein>
    <recommendedName>
        <fullName evidence="6">DNA damage checkpoint control protein RAD17</fullName>
    </recommendedName>
</protein>
<evidence type="ECO:0000256" key="5">
    <source>
        <dbReference type="ARBA" id="ARBA00023242"/>
    </source>
</evidence>
<evidence type="ECO:0000313" key="8">
    <source>
        <dbReference type="EMBL" id="QGN16388.1"/>
    </source>
</evidence>
<gene>
    <name evidence="8" type="primary">RAD17</name>
    <name evidence="8" type="ORF">FIM1_3101</name>
</gene>
<accession>A0ABX6F1Q9</accession>
<keyword evidence="4 6" id="KW-0234">DNA repair</keyword>
<evidence type="ECO:0000256" key="2">
    <source>
        <dbReference type="ARBA" id="ARBA00010991"/>
    </source>
</evidence>
<dbReference type="Proteomes" id="UP000422736">
    <property type="component" value="Chromosome 5"/>
</dbReference>
<dbReference type="SUPFAM" id="SSF55979">
    <property type="entry name" value="DNA clamp"/>
    <property type="match status" value="1"/>
</dbReference>
<dbReference type="InterPro" id="IPR046938">
    <property type="entry name" value="DNA_clamp_sf"/>
</dbReference>
<sequence length="373" mass="42875">MTELPIFYATTVHLDHLVTALDCLIPFGIKEEMLVTIDDQGLSFTRENNHVIKIQMVLSRELFQTFHYQPENEGSVTKVSLRLDHLLDSLNINNDHDEIIECTLSFNGDGYPFTLIFENELITETAEYSTYLLKDFDSTGLILDREQLQFECIMKGDILYNALHDLKEIGCKDCYFYGILNKSTKRPLFALISRSQQGLSKIILPNERSILEKFEIYSNDSTTLLYDQPMITVFDHSTLDKIRKSSRIASKVMIRKDAHGLMTVNMLNDTKDVLRSNDRETKRAKQSSTASLPIHYPGIIIEASMLEKSLPELLDVNEIESMMIEYNNREMYYTLPNGENQSEEPLKRTSTSEVPADDSSEYNPATEELPLYF</sequence>
<keyword evidence="6" id="KW-0540">Nuclease</keyword>
<dbReference type="InterPro" id="IPR003021">
    <property type="entry name" value="Rad1_Rec1_Rad17"/>
</dbReference>
<feature type="region of interest" description="Disordered" evidence="7">
    <location>
        <begin position="335"/>
        <end position="373"/>
    </location>
</feature>
<dbReference type="InterPro" id="IPR016587">
    <property type="entry name" value="Rad17"/>
</dbReference>
<proteinExistence type="inferred from homology"/>
<organism evidence="8 9">
    <name type="scientific">Kluyveromyces marxianus</name>
    <name type="common">Yeast</name>
    <name type="synonym">Candida kefyr</name>
    <dbReference type="NCBI Taxonomy" id="4911"/>
    <lineage>
        <taxon>Eukaryota</taxon>
        <taxon>Fungi</taxon>
        <taxon>Dikarya</taxon>
        <taxon>Ascomycota</taxon>
        <taxon>Saccharomycotina</taxon>
        <taxon>Saccharomycetes</taxon>
        <taxon>Saccharomycetales</taxon>
        <taxon>Saccharomycetaceae</taxon>
        <taxon>Kluyveromyces</taxon>
    </lineage>
</organism>
<comment type="function">
    <text evidence="6">Component of the checkpoint clamp complex involved in the surveillance mechanism that allows the DNA repair pathways to act to restore the integrity of the DNA prior to DNA synthesis or separation of the replicated chromosomes.</text>
</comment>
<evidence type="ECO:0000256" key="4">
    <source>
        <dbReference type="ARBA" id="ARBA00023204"/>
    </source>
</evidence>
<comment type="subcellular location">
    <subcellularLocation>
        <location evidence="1 6">Nucleus</location>
    </subcellularLocation>
</comment>
<dbReference type="PANTHER" id="PTHR10870:SF0">
    <property type="entry name" value="CELL CYCLE CHECKPOINT PROTEIN RAD1"/>
    <property type="match status" value="1"/>
</dbReference>
<evidence type="ECO:0000313" key="9">
    <source>
        <dbReference type="Proteomes" id="UP000422736"/>
    </source>
</evidence>
<evidence type="ECO:0000256" key="3">
    <source>
        <dbReference type="ARBA" id="ARBA00022763"/>
    </source>
</evidence>
<dbReference type="Gene3D" id="3.70.10.10">
    <property type="match status" value="1"/>
</dbReference>
<reference evidence="8 9" key="1">
    <citation type="submission" date="2016-03" db="EMBL/GenBank/DDBJ databases">
        <title>How can Kluyveromyces marxianus grow so fast - potential evolutionary course in Saccharomyces Complex revealed by comparative genomics.</title>
        <authorList>
            <person name="Mo W."/>
            <person name="Lu W."/>
            <person name="Yang X."/>
            <person name="Qi J."/>
            <person name="Lv H."/>
        </authorList>
    </citation>
    <scope>NUCLEOTIDE SEQUENCE [LARGE SCALE GENOMIC DNA]</scope>
    <source>
        <strain evidence="8 9">FIM1</strain>
    </source>
</reference>
<keyword evidence="6" id="KW-0378">Hydrolase</keyword>
<comment type="similarity">
    <text evidence="2 6">Belongs to the rad1 family.</text>
</comment>
<dbReference type="EMBL" id="CP015058">
    <property type="protein sequence ID" value="QGN16388.1"/>
    <property type="molecule type" value="Genomic_DNA"/>
</dbReference>
<dbReference type="PANTHER" id="PTHR10870">
    <property type="entry name" value="CELL CYCLE CHECKPOINT PROTEIN RAD1"/>
    <property type="match status" value="1"/>
</dbReference>
<keyword evidence="6" id="KW-0238">DNA-binding</keyword>
<keyword evidence="9" id="KW-1185">Reference proteome</keyword>
<evidence type="ECO:0000256" key="1">
    <source>
        <dbReference type="ARBA" id="ARBA00004123"/>
    </source>
</evidence>
<dbReference type="PRINTS" id="PR01245">
    <property type="entry name" value="RAD1REC1"/>
</dbReference>
<keyword evidence="3 6" id="KW-0227">DNA damage</keyword>
<evidence type="ECO:0000256" key="7">
    <source>
        <dbReference type="SAM" id="MobiDB-lite"/>
    </source>
</evidence>